<keyword evidence="5" id="KW-0812">Transmembrane</keyword>
<feature type="domain" description="Helicase ATP-binding" evidence="6">
    <location>
        <begin position="283"/>
        <end position="452"/>
    </location>
</feature>
<organism evidence="8 9">
    <name type="scientific">Sphingobacterium nematocida</name>
    <dbReference type="NCBI Taxonomy" id="1513896"/>
    <lineage>
        <taxon>Bacteria</taxon>
        <taxon>Pseudomonadati</taxon>
        <taxon>Bacteroidota</taxon>
        <taxon>Sphingobacteriia</taxon>
        <taxon>Sphingobacteriales</taxon>
        <taxon>Sphingobacteriaceae</taxon>
        <taxon>Sphingobacterium</taxon>
    </lineage>
</organism>
<dbReference type="Pfam" id="PF00271">
    <property type="entry name" value="Helicase_C"/>
    <property type="match status" value="1"/>
</dbReference>
<dbReference type="AlphaFoldDB" id="A0A1T5B0W2"/>
<dbReference type="InterPro" id="IPR014001">
    <property type="entry name" value="Helicase_ATP-bd"/>
</dbReference>
<accession>A0A1T5B0W2</accession>
<dbReference type="GO" id="GO:0016787">
    <property type="term" value="F:hydrolase activity"/>
    <property type="evidence" value="ECO:0007669"/>
    <property type="project" value="UniProtKB-KW"/>
</dbReference>
<feature type="transmembrane region" description="Helical" evidence="5">
    <location>
        <begin position="38"/>
        <end position="59"/>
    </location>
</feature>
<dbReference type="SUPFAM" id="SSF52540">
    <property type="entry name" value="P-loop containing nucleoside triphosphate hydrolases"/>
    <property type="match status" value="1"/>
</dbReference>
<protein>
    <submittedName>
        <fullName evidence="8">Superfamily II DNA or RNA helicase</fullName>
    </submittedName>
</protein>
<keyword evidence="3 8" id="KW-0347">Helicase</keyword>
<dbReference type="SMART" id="SM00490">
    <property type="entry name" value="HELICc"/>
    <property type="match status" value="1"/>
</dbReference>
<evidence type="ECO:0000256" key="3">
    <source>
        <dbReference type="ARBA" id="ARBA00022806"/>
    </source>
</evidence>
<dbReference type="InterPro" id="IPR050615">
    <property type="entry name" value="ATP-dep_DNA_Helicase"/>
</dbReference>
<evidence type="ECO:0000313" key="8">
    <source>
        <dbReference type="EMBL" id="SKB40697.1"/>
    </source>
</evidence>
<evidence type="ECO:0000259" key="7">
    <source>
        <dbReference type="PROSITE" id="PS51194"/>
    </source>
</evidence>
<dbReference type="GO" id="GO:0003677">
    <property type="term" value="F:DNA binding"/>
    <property type="evidence" value="ECO:0007669"/>
    <property type="project" value="InterPro"/>
</dbReference>
<reference evidence="9" key="1">
    <citation type="submission" date="2017-02" db="EMBL/GenBank/DDBJ databases">
        <authorList>
            <person name="Varghese N."/>
            <person name="Submissions S."/>
        </authorList>
    </citation>
    <scope>NUCLEOTIDE SEQUENCE [LARGE SCALE GENOMIC DNA]</scope>
    <source>
        <strain evidence="9">DSM 24091</strain>
    </source>
</reference>
<dbReference type="PANTHER" id="PTHR11274">
    <property type="entry name" value="RAD25/XP-B DNA REPAIR HELICASE"/>
    <property type="match status" value="1"/>
</dbReference>
<dbReference type="SMART" id="SM00487">
    <property type="entry name" value="DEXDc"/>
    <property type="match status" value="1"/>
</dbReference>
<keyword evidence="4" id="KW-0067">ATP-binding</keyword>
<dbReference type="CDD" id="cd17926">
    <property type="entry name" value="DEXHc_RE"/>
    <property type="match status" value="1"/>
</dbReference>
<dbReference type="Pfam" id="PF04851">
    <property type="entry name" value="ResIII"/>
    <property type="match status" value="1"/>
</dbReference>
<dbReference type="OrthoDB" id="9759819at2"/>
<dbReference type="PROSITE" id="PS51192">
    <property type="entry name" value="HELICASE_ATP_BIND_1"/>
    <property type="match status" value="1"/>
</dbReference>
<proteinExistence type="predicted"/>
<evidence type="ECO:0000256" key="1">
    <source>
        <dbReference type="ARBA" id="ARBA00022741"/>
    </source>
</evidence>
<evidence type="ECO:0000256" key="5">
    <source>
        <dbReference type="SAM" id="Phobius"/>
    </source>
</evidence>
<dbReference type="RefSeq" id="WP_079640693.1">
    <property type="nucleotide sequence ID" value="NZ_FUZF01000001.1"/>
</dbReference>
<keyword evidence="2" id="KW-0378">Hydrolase</keyword>
<evidence type="ECO:0000256" key="4">
    <source>
        <dbReference type="ARBA" id="ARBA00022840"/>
    </source>
</evidence>
<dbReference type="EMBL" id="FUZF01000001">
    <property type="protein sequence ID" value="SKB40697.1"/>
    <property type="molecule type" value="Genomic_DNA"/>
</dbReference>
<dbReference type="InterPro" id="IPR001650">
    <property type="entry name" value="Helicase_C-like"/>
</dbReference>
<name>A0A1T5B0W2_9SPHI</name>
<dbReference type="GO" id="GO:0005524">
    <property type="term" value="F:ATP binding"/>
    <property type="evidence" value="ECO:0007669"/>
    <property type="project" value="UniProtKB-KW"/>
</dbReference>
<dbReference type="InterPro" id="IPR006935">
    <property type="entry name" value="Helicase/UvrB_N"/>
</dbReference>
<dbReference type="PROSITE" id="PS51194">
    <property type="entry name" value="HELICASE_CTER"/>
    <property type="match status" value="1"/>
</dbReference>
<evidence type="ECO:0000259" key="6">
    <source>
        <dbReference type="PROSITE" id="PS51192"/>
    </source>
</evidence>
<dbReference type="Gene3D" id="3.40.50.300">
    <property type="entry name" value="P-loop containing nucleotide triphosphate hydrolases"/>
    <property type="match status" value="2"/>
</dbReference>
<keyword evidence="5" id="KW-1133">Transmembrane helix</keyword>
<keyword evidence="9" id="KW-1185">Reference proteome</keyword>
<dbReference type="GO" id="GO:0004386">
    <property type="term" value="F:helicase activity"/>
    <property type="evidence" value="ECO:0007669"/>
    <property type="project" value="UniProtKB-KW"/>
</dbReference>
<evidence type="ECO:0000256" key="2">
    <source>
        <dbReference type="ARBA" id="ARBA00022801"/>
    </source>
</evidence>
<evidence type="ECO:0000313" key="9">
    <source>
        <dbReference type="Proteomes" id="UP000190150"/>
    </source>
</evidence>
<dbReference type="STRING" id="1513896.SAMN05660841_00344"/>
<dbReference type="PANTHER" id="PTHR11274:SF0">
    <property type="entry name" value="GENERAL TRANSCRIPTION AND DNA REPAIR FACTOR IIH HELICASE SUBUNIT XPB"/>
    <property type="match status" value="1"/>
</dbReference>
<dbReference type="InterPro" id="IPR027417">
    <property type="entry name" value="P-loop_NTPase"/>
</dbReference>
<feature type="domain" description="Helicase C-terminal" evidence="7">
    <location>
        <begin position="535"/>
        <end position="694"/>
    </location>
</feature>
<dbReference type="Proteomes" id="UP000190150">
    <property type="component" value="Unassembled WGS sequence"/>
</dbReference>
<keyword evidence="5" id="KW-0472">Membrane</keyword>
<sequence>MLNKINFPKSRSYRTGSDHEPFEFYLNCLFHSKQFDLLLGYFSSAAISVLSLGFAKFIYDGGKLRIVANQILSEEDRNAILLAKEADIEPPLDLKDIKTLKNSLDEYGEHFFKCLAYLISTNSIEIKIVKTKTKGIPHYKSGIFKDGPNKVSFQASCNFTAYGLLENAESLSCYLSMDEQSSIFKIKEDEEYFEQIFNEEVDHLEYIGPESIEVAIKTEFGGKDLNELLIEENELIKKKNIKAKDSKLAELLDDLDWEVEKIAGEPRFPYSSSPRPYQIDAYNNWKNNHYSGVFAMATGTGKTITSLNCLLNEYKLTNEYKAIILVPSIALLNQWELEVKQFNFKRVVKIGGGHNWEPTLGSIVSNKLWKKKENFILIVTYGSFTTDRFQKYFSKIQDDLILIADEAHNIGAPTVKKLLPTIRVPKRIGLSATPKRIYDPEGTDALNKFFNDQPPYCYEFGMEKALNEGFLTEYKYTPFIVELTEEETDEYIDISKKLLRFFDTEKGEFKKDTIVETLLLRRKSIIHKAHNKISTFTLILKELEKRGKSRYVFTYVPEGYIRTEDGVEEKLLDQFLYATAETTPYLTMNSYTNEDKDLNSILRGFSEGKIDILFAMKMLDEGVDIPRAEVGIFCASTGNPRQFIQRRGRLLRKHKDKSFASIYDMVVIPHQDLSDPQLFNMERNMVKNELQRVAYFASLSMNYYDSKDSLENVCQKYELNLNEIINEL</sequence>
<keyword evidence="1" id="KW-0547">Nucleotide-binding</keyword>
<gene>
    <name evidence="8" type="ORF">SAMN05660841_00344</name>
</gene>